<gene>
    <name evidence="1" type="ORF">H0264_26595</name>
</gene>
<dbReference type="RefSeq" id="WP_181580084.1">
    <property type="nucleotide sequence ID" value="NZ_CP059399.1"/>
</dbReference>
<protein>
    <submittedName>
        <fullName evidence="1">Uncharacterized protein</fullName>
    </submittedName>
</protein>
<proteinExistence type="predicted"/>
<dbReference type="Pfam" id="PF21863">
    <property type="entry name" value="HTH_67"/>
    <property type="match status" value="1"/>
</dbReference>
<dbReference type="KEGG" id="nhu:H0264_26595"/>
<dbReference type="AlphaFoldDB" id="A0A7D6ZAB2"/>
<sequence length="307" mass="32479">MPATDESSRRARALRGAIEPLAGQVYFAPECHAAYERLGFAPGGALGNVRTPDAAAYFTSRGAAMGQVAGSVVAAAFAVFEPNVVMAGVDHGWRLTDAATISEARTAGAIAQLERVLGPRPAGIERVTALLARAVKELRPEGRPLFAGVYSLDLPDSSLGRAWRLADCLREYRGDSHTAAWNAAGYDAAEIGLVGELMRGLPPRTYVRSRGWTTEQLDSAHARLMARGHVDSEGLTATGAQAREAVEVATDRQLRGATDALGDDLDELVGLLGAWSAALMVNSYPDLTGADRLESARIVSYGMGESR</sequence>
<dbReference type="EMBL" id="CP059399">
    <property type="protein sequence ID" value="QLY28878.1"/>
    <property type="molecule type" value="Genomic_DNA"/>
</dbReference>
<keyword evidence="2" id="KW-1185">Reference proteome</keyword>
<evidence type="ECO:0000313" key="1">
    <source>
        <dbReference type="EMBL" id="QLY28878.1"/>
    </source>
</evidence>
<name>A0A7D6ZAB2_9NOCA</name>
<organism evidence="1 2">
    <name type="scientific">Nocardia huaxiensis</name>
    <dbReference type="NCBI Taxonomy" id="2755382"/>
    <lineage>
        <taxon>Bacteria</taxon>
        <taxon>Bacillati</taxon>
        <taxon>Actinomycetota</taxon>
        <taxon>Actinomycetes</taxon>
        <taxon>Mycobacteriales</taxon>
        <taxon>Nocardiaceae</taxon>
        <taxon>Nocardia</taxon>
    </lineage>
</organism>
<dbReference type="Proteomes" id="UP000515512">
    <property type="component" value="Chromosome"/>
</dbReference>
<dbReference type="InterPro" id="IPR054058">
    <property type="entry name" value="HTH_67"/>
</dbReference>
<dbReference type="NCBIfam" id="NF047719">
    <property type="entry name" value="SCO6745_fam_HTH"/>
    <property type="match status" value="1"/>
</dbReference>
<reference evidence="1 2" key="1">
    <citation type="submission" date="2020-07" db="EMBL/GenBank/DDBJ databases">
        <authorList>
            <person name="Zhuang K."/>
            <person name="Ran Y."/>
        </authorList>
    </citation>
    <scope>NUCLEOTIDE SEQUENCE [LARGE SCALE GENOMIC DNA]</scope>
    <source>
        <strain evidence="1 2">WCH-YHL-001</strain>
    </source>
</reference>
<evidence type="ECO:0000313" key="2">
    <source>
        <dbReference type="Proteomes" id="UP000515512"/>
    </source>
</evidence>
<accession>A0A7D6ZAB2</accession>